<feature type="transmembrane region" description="Helical" evidence="7">
    <location>
        <begin position="20"/>
        <end position="45"/>
    </location>
</feature>
<dbReference type="PANTHER" id="PTHR48022:SF40">
    <property type="entry name" value="MAJOR FACILITATOR SUPERFAMILY (MFS) PROFILE DOMAIN-CONTAINING PROTEIN"/>
    <property type="match status" value="1"/>
</dbReference>
<dbReference type="InterPro" id="IPR050360">
    <property type="entry name" value="MFS_Sugar_Transporters"/>
</dbReference>
<evidence type="ECO:0000256" key="3">
    <source>
        <dbReference type="ARBA" id="ARBA00022448"/>
    </source>
</evidence>
<dbReference type="InterPro" id="IPR003663">
    <property type="entry name" value="Sugar/inositol_transpt"/>
</dbReference>
<dbReference type="Pfam" id="PF00083">
    <property type="entry name" value="Sugar_tr"/>
    <property type="match status" value="1"/>
</dbReference>
<protein>
    <recommendedName>
        <fullName evidence="8">Major facilitator superfamily (MFS) profile domain-containing protein</fullName>
    </recommendedName>
</protein>
<evidence type="ECO:0000256" key="5">
    <source>
        <dbReference type="ARBA" id="ARBA00022989"/>
    </source>
</evidence>
<comment type="similarity">
    <text evidence="2">Belongs to the major facilitator superfamily. Sugar transporter (TC 2.A.1.1) family.</text>
</comment>
<keyword evidence="3" id="KW-0813">Transport</keyword>
<feature type="transmembrane region" description="Helical" evidence="7">
    <location>
        <begin position="127"/>
        <end position="147"/>
    </location>
</feature>
<keyword evidence="5 7" id="KW-1133">Transmembrane helix</keyword>
<comment type="subcellular location">
    <subcellularLocation>
        <location evidence="1">Membrane</location>
        <topology evidence="1">Multi-pass membrane protein</topology>
    </subcellularLocation>
</comment>
<dbReference type="PRINTS" id="PR00171">
    <property type="entry name" value="SUGRTRNSPORT"/>
</dbReference>
<dbReference type="PROSITE" id="PS00217">
    <property type="entry name" value="SUGAR_TRANSPORT_2"/>
    <property type="match status" value="1"/>
</dbReference>
<dbReference type="SUPFAM" id="SSF103473">
    <property type="entry name" value="MFS general substrate transporter"/>
    <property type="match status" value="1"/>
</dbReference>
<evidence type="ECO:0000256" key="4">
    <source>
        <dbReference type="ARBA" id="ARBA00022692"/>
    </source>
</evidence>
<gene>
    <name evidence="9" type="ORF">CLO192961_LOCUS407754</name>
</gene>
<dbReference type="InterPro" id="IPR005828">
    <property type="entry name" value="MFS_sugar_transport-like"/>
</dbReference>
<keyword evidence="4 7" id="KW-0812">Transmembrane</keyword>
<accession>A0ABY6UYU4</accession>
<keyword evidence="6 7" id="KW-0472">Membrane</keyword>
<name>A0ABY6UYU4_BIOOC</name>
<comment type="caution">
    <text evidence="9">The sequence shown here is derived from an EMBL/GenBank/DDBJ whole genome shotgun (WGS) entry which is preliminary data.</text>
</comment>
<evidence type="ECO:0000256" key="6">
    <source>
        <dbReference type="ARBA" id="ARBA00023136"/>
    </source>
</evidence>
<dbReference type="EMBL" id="CABFNS010000905">
    <property type="protein sequence ID" value="VUC35203.1"/>
    <property type="molecule type" value="Genomic_DNA"/>
</dbReference>
<keyword evidence="10" id="KW-1185">Reference proteome</keyword>
<dbReference type="PROSITE" id="PS50850">
    <property type="entry name" value="MFS"/>
    <property type="match status" value="1"/>
</dbReference>
<feature type="transmembrane region" description="Helical" evidence="7">
    <location>
        <begin position="159"/>
        <end position="181"/>
    </location>
</feature>
<feature type="transmembrane region" description="Helical" evidence="7">
    <location>
        <begin position="101"/>
        <end position="120"/>
    </location>
</feature>
<evidence type="ECO:0000259" key="8">
    <source>
        <dbReference type="PROSITE" id="PS50850"/>
    </source>
</evidence>
<evidence type="ECO:0000313" key="10">
    <source>
        <dbReference type="Proteomes" id="UP000766486"/>
    </source>
</evidence>
<feature type="domain" description="Major facilitator superfamily (MFS) profile" evidence="8">
    <location>
        <begin position="23"/>
        <end position="307"/>
    </location>
</feature>
<sequence>MAIAMAWHKPDNVTGSSAPAIMVGLFVASGGILFGYDTGAINGILAMRAFKDQFDTHCDAKSKSLDICTNDTAILVAILSAGTAFGSLLAAPASVSFGRRITMLIAVGIFCAGAICQVCAQSMPLMLFGRVLAGVGVGAISVLVPIYQSEMAPSWIRGTLIYTYQLSITISLIAASIINAITFNIEGSAAYSIPLSLQFLPALVLTSGILILLETPQFLIIQLRRLDITHPALVEELEEIQANHQYELSLGSNDYKELSYSSPHLSRRTFTSCFIQMLQQLTGINFIMYYSTAFFRGAGSRALILSH</sequence>
<evidence type="ECO:0000256" key="1">
    <source>
        <dbReference type="ARBA" id="ARBA00004141"/>
    </source>
</evidence>
<organism evidence="9 10">
    <name type="scientific">Bionectria ochroleuca</name>
    <name type="common">Gliocladium roseum</name>
    <dbReference type="NCBI Taxonomy" id="29856"/>
    <lineage>
        <taxon>Eukaryota</taxon>
        <taxon>Fungi</taxon>
        <taxon>Dikarya</taxon>
        <taxon>Ascomycota</taxon>
        <taxon>Pezizomycotina</taxon>
        <taxon>Sordariomycetes</taxon>
        <taxon>Hypocreomycetidae</taxon>
        <taxon>Hypocreales</taxon>
        <taxon>Bionectriaceae</taxon>
        <taxon>Clonostachys</taxon>
    </lineage>
</organism>
<evidence type="ECO:0000256" key="2">
    <source>
        <dbReference type="ARBA" id="ARBA00010992"/>
    </source>
</evidence>
<feature type="transmembrane region" description="Helical" evidence="7">
    <location>
        <begin position="193"/>
        <end position="213"/>
    </location>
</feature>
<dbReference type="InterPro" id="IPR020846">
    <property type="entry name" value="MFS_dom"/>
</dbReference>
<dbReference type="InterPro" id="IPR005829">
    <property type="entry name" value="Sugar_transporter_CS"/>
</dbReference>
<dbReference type="Gene3D" id="1.20.1250.20">
    <property type="entry name" value="MFS general substrate transporter like domains"/>
    <property type="match status" value="1"/>
</dbReference>
<dbReference type="Proteomes" id="UP000766486">
    <property type="component" value="Unassembled WGS sequence"/>
</dbReference>
<feature type="transmembrane region" description="Helical" evidence="7">
    <location>
        <begin position="73"/>
        <end position="95"/>
    </location>
</feature>
<dbReference type="InterPro" id="IPR036259">
    <property type="entry name" value="MFS_trans_sf"/>
</dbReference>
<evidence type="ECO:0000256" key="7">
    <source>
        <dbReference type="SAM" id="Phobius"/>
    </source>
</evidence>
<proteinExistence type="inferred from homology"/>
<reference evidence="9 10" key="1">
    <citation type="submission" date="2019-06" db="EMBL/GenBank/DDBJ databases">
        <authorList>
            <person name="Broberg M."/>
        </authorList>
    </citation>
    <scope>NUCLEOTIDE SEQUENCE [LARGE SCALE GENOMIC DNA]</scope>
</reference>
<dbReference type="PANTHER" id="PTHR48022">
    <property type="entry name" value="PLASTIDIC GLUCOSE TRANSPORTER 4"/>
    <property type="match status" value="1"/>
</dbReference>
<evidence type="ECO:0000313" key="9">
    <source>
        <dbReference type="EMBL" id="VUC35203.1"/>
    </source>
</evidence>